<proteinExistence type="predicted"/>
<sequence length="220" mass="23941">MNSSARSAQQTTVPDLSGITMAHRAMIADVGRLAALLDAVAQGTYTCSHPKDVDRYIRLLCDSIHHHHTVEDEVLWPIVTASAGSFVDLSELVDDHAALDPQLDRIRALSTAFRTAPGQPTAAPLAAALADLHQLVCEHISDEERTVFAVIRDHVSVADWAVVEKAAKRAGKMSFDGPRVMNVATAEEFAAAAAAANPLLIAFIKLMMRRHNRFERRVFG</sequence>
<reference evidence="2" key="1">
    <citation type="submission" date="2014-03" db="EMBL/GenBank/DDBJ databases">
        <title>Draft Genome Sequence of Mycobacterium cosmeticum DSM 44829.</title>
        <authorList>
            <person name="Croce O."/>
            <person name="Robert C."/>
            <person name="Raoult D."/>
            <person name="Drancourt M."/>
        </authorList>
    </citation>
    <scope>NUCLEOTIDE SEQUENCE [LARGE SCALE GENOMIC DNA]</scope>
    <source>
        <strain evidence="2">DSM 44829</strain>
    </source>
</reference>
<dbReference type="InterPro" id="IPR012312">
    <property type="entry name" value="Hemerythrin-like"/>
</dbReference>
<evidence type="ECO:0000259" key="1">
    <source>
        <dbReference type="Pfam" id="PF01814"/>
    </source>
</evidence>
<gene>
    <name evidence="2" type="ORF">BN977_05239</name>
</gene>
<feature type="domain" description="Hemerythrin-like" evidence="1">
    <location>
        <begin position="19"/>
        <end position="150"/>
    </location>
</feature>
<dbReference type="OrthoDB" id="5197650at2"/>
<name>W9B5V1_MYCCO</name>
<comment type="caution">
    <text evidence="2">The sequence shown here is derived from an EMBL/GenBank/DDBJ whole genome shotgun (WGS) entry which is preliminary data.</text>
</comment>
<evidence type="ECO:0000313" key="3">
    <source>
        <dbReference type="Proteomes" id="UP000028870"/>
    </source>
</evidence>
<dbReference type="eggNOG" id="COG3945">
    <property type="taxonomic scope" value="Bacteria"/>
</dbReference>
<dbReference type="RefSeq" id="WP_036402549.1">
    <property type="nucleotide sequence ID" value="NZ_CCBB010000003.1"/>
</dbReference>
<dbReference type="STRING" id="258533.BN977_05239"/>
<protein>
    <submittedName>
        <fullName evidence="2">Hemerythrin HHE cation binding domain-containing protein</fullName>
    </submittedName>
</protein>
<dbReference type="Pfam" id="PF01814">
    <property type="entry name" value="Hemerythrin"/>
    <property type="match status" value="1"/>
</dbReference>
<reference evidence="2" key="2">
    <citation type="submission" date="2014-03" db="EMBL/GenBank/DDBJ databases">
        <authorList>
            <person name="Urmite Genomes"/>
        </authorList>
    </citation>
    <scope>NUCLEOTIDE SEQUENCE</scope>
    <source>
        <strain evidence="2">DSM 44829</strain>
    </source>
</reference>
<keyword evidence="3" id="KW-1185">Reference proteome</keyword>
<dbReference type="EMBL" id="CCBB010000003">
    <property type="protein sequence ID" value="CDO10407.1"/>
    <property type="molecule type" value="Genomic_DNA"/>
</dbReference>
<evidence type="ECO:0000313" key="2">
    <source>
        <dbReference type="EMBL" id="CDO10407.1"/>
    </source>
</evidence>
<dbReference type="Gene3D" id="1.20.120.520">
    <property type="entry name" value="nmb1532 protein domain like"/>
    <property type="match status" value="1"/>
</dbReference>
<dbReference type="AlphaFoldDB" id="W9B5V1"/>
<organism evidence="2 3">
    <name type="scientific">Mycolicibacterium cosmeticum</name>
    <dbReference type="NCBI Taxonomy" id="258533"/>
    <lineage>
        <taxon>Bacteria</taxon>
        <taxon>Bacillati</taxon>
        <taxon>Actinomycetota</taxon>
        <taxon>Actinomycetes</taxon>
        <taxon>Mycobacteriales</taxon>
        <taxon>Mycobacteriaceae</taxon>
        <taxon>Mycolicibacterium</taxon>
    </lineage>
</organism>
<dbReference type="Proteomes" id="UP000028870">
    <property type="component" value="Unassembled WGS sequence"/>
</dbReference>
<accession>W9B5V1</accession>
<dbReference type="CDD" id="cd12108">
    <property type="entry name" value="Hr-like"/>
    <property type="match status" value="1"/>
</dbReference>